<evidence type="ECO:0000256" key="2">
    <source>
        <dbReference type="SAM" id="MobiDB-lite"/>
    </source>
</evidence>
<dbReference type="InterPro" id="IPR055089">
    <property type="entry name" value="COP9_N"/>
</dbReference>
<dbReference type="Proteomes" id="UP000245768">
    <property type="component" value="Unassembled WGS sequence"/>
</dbReference>
<dbReference type="GO" id="GO:0006511">
    <property type="term" value="P:ubiquitin-dependent protein catabolic process"/>
    <property type="evidence" value="ECO:0007669"/>
    <property type="project" value="TreeGrafter"/>
</dbReference>
<feature type="domain" description="COP9 signalosome complex subunit 3 N-terminal helical repeats" evidence="3">
    <location>
        <begin position="94"/>
        <end position="300"/>
    </location>
</feature>
<sequence length="528" mass="56650">MQDERVDASGSGGGSAAAAVAASIPTLSSMEDVVALINQTSPSPSSASAAAAGQPVSPHIRETLLPALQKLLHSPKGRGERVLLGALQGGVDPLSALDSKNHTLGIAYILATRCLNAPDGPVANGLAPHVEKFGLQFMPEQLVGAGEIVTMLAKGFATVGQLIGDPMWALISISRLFDGFRAAHGNLNNFTTLHPIFVYQCLRTRHYNMAVDWVLQHELTDASRDVTPLSYTDVLEYFYYGGLTFAKLGNFEKAVEFFEVCVSSPAQQASAIQIDAYKKLLLVQLIAHGKTSKLPRYTSSSVTRAIKGQIAHLGFYTSLVDAYEARFLPQMDRDGGVGSAGLQQRDRVIGAANAGAEAFSRDMNVGLVQHVVSLHRLRLVRQLANSFETLALGDIARLVGGLEADVEEGDELQSASKTALEDIREIAARGWIQVSLQEASPLSRSIVRFSPIELSKFDGLDSIELLTKTMSEAKRWDQIVEARERAVARSEAFLTKAQANGSSRDRFGAGGGGGGMSIDDYDEDESFS</sequence>
<evidence type="ECO:0000313" key="4">
    <source>
        <dbReference type="EMBL" id="PWN87389.1"/>
    </source>
</evidence>
<feature type="compositionally biased region" description="Acidic residues" evidence="2">
    <location>
        <begin position="519"/>
        <end position="528"/>
    </location>
</feature>
<dbReference type="RefSeq" id="XP_025374587.1">
    <property type="nucleotide sequence ID" value="XM_025522715.1"/>
</dbReference>
<keyword evidence="1" id="KW-0963">Cytoplasm</keyword>
<accession>A0A316YDU0</accession>
<dbReference type="PANTHER" id="PTHR10758">
    <property type="entry name" value="26S PROTEASOME NON-ATPASE REGULATORY SUBUNIT 3/COP9 SIGNALOSOME COMPLEX SUBUNIT 3"/>
    <property type="match status" value="1"/>
</dbReference>
<evidence type="ECO:0000259" key="3">
    <source>
        <dbReference type="Pfam" id="PF22788"/>
    </source>
</evidence>
<dbReference type="PANTHER" id="PTHR10758:SF1">
    <property type="entry name" value="COP9 SIGNALOSOME COMPLEX SUBUNIT 3"/>
    <property type="match status" value="1"/>
</dbReference>
<evidence type="ECO:0000256" key="1">
    <source>
        <dbReference type="ARBA" id="ARBA00022490"/>
    </source>
</evidence>
<dbReference type="STRING" id="215250.A0A316YDU0"/>
<organism evidence="4 5">
    <name type="scientific">Acaromyces ingoldii</name>
    <dbReference type="NCBI Taxonomy" id="215250"/>
    <lineage>
        <taxon>Eukaryota</taxon>
        <taxon>Fungi</taxon>
        <taxon>Dikarya</taxon>
        <taxon>Basidiomycota</taxon>
        <taxon>Ustilaginomycotina</taxon>
        <taxon>Exobasidiomycetes</taxon>
        <taxon>Exobasidiales</taxon>
        <taxon>Cryptobasidiaceae</taxon>
        <taxon>Acaromyces</taxon>
    </lineage>
</organism>
<gene>
    <name evidence="4" type="ORF">FA10DRAFT_269345</name>
</gene>
<dbReference type="GeneID" id="37044631"/>
<proteinExistence type="predicted"/>
<feature type="region of interest" description="Disordered" evidence="2">
    <location>
        <begin position="502"/>
        <end position="528"/>
    </location>
</feature>
<dbReference type="EMBL" id="KZ819640">
    <property type="protein sequence ID" value="PWN87389.1"/>
    <property type="molecule type" value="Genomic_DNA"/>
</dbReference>
<name>A0A316YDU0_9BASI</name>
<reference evidence="4 5" key="1">
    <citation type="journal article" date="2018" name="Mol. Biol. Evol.">
        <title>Broad Genomic Sampling Reveals a Smut Pathogenic Ancestry of the Fungal Clade Ustilaginomycotina.</title>
        <authorList>
            <person name="Kijpornyongpan T."/>
            <person name="Mondo S.J."/>
            <person name="Barry K."/>
            <person name="Sandor L."/>
            <person name="Lee J."/>
            <person name="Lipzen A."/>
            <person name="Pangilinan J."/>
            <person name="LaButti K."/>
            <person name="Hainaut M."/>
            <person name="Henrissat B."/>
            <person name="Grigoriev I.V."/>
            <person name="Spatafora J.W."/>
            <person name="Aime M.C."/>
        </authorList>
    </citation>
    <scope>NUCLEOTIDE SEQUENCE [LARGE SCALE GENOMIC DNA]</scope>
    <source>
        <strain evidence="4 5">MCA 4198</strain>
    </source>
</reference>
<dbReference type="InParanoid" id="A0A316YDU0"/>
<dbReference type="OrthoDB" id="29061at2759"/>
<evidence type="ECO:0000313" key="5">
    <source>
        <dbReference type="Proteomes" id="UP000245768"/>
    </source>
</evidence>
<dbReference type="Pfam" id="PF22788">
    <property type="entry name" value="COP9_hel_rpt"/>
    <property type="match status" value="1"/>
</dbReference>
<dbReference type="InterPro" id="IPR050756">
    <property type="entry name" value="CSN3"/>
</dbReference>
<dbReference type="GO" id="GO:0008180">
    <property type="term" value="C:COP9 signalosome"/>
    <property type="evidence" value="ECO:0007669"/>
    <property type="project" value="TreeGrafter"/>
</dbReference>
<dbReference type="AlphaFoldDB" id="A0A316YDU0"/>
<protein>
    <recommendedName>
        <fullName evidence="3">COP9 signalosome complex subunit 3 N-terminal helical repeats domain-containing protein</fullName>
    </recommendedName>
</protein>
<keyword evidence="5" id="KW-1185">Reference proteome</keyword>